<keyword evidence="1" id="KW-0677">Repeat</keyword>
<feature type="transmembrane region" description="Helical" evidence="3">
    <location>
        <begin position="100"/>
        <end position="117"/>
    </location>
</feature>
<dbReference type="PANTHER" id="PTHR45586:SF1">
    <property type="entry name" value="LIPOPOLYSACCHARIDE ASSEMBLY PROTEIN B"/>
    <property type="match status" value="1"/>
</dbReference>
<evidence type="ECO:0000256" key="2">
    <source>
        <dbReference type="ARBA" id="ARBA00022803"/>
    </source>
</evidence>
<feature type="transmembrane region" description="Helical" evidence="3">
    <location>
        <begin position="17"/>
        <end position="38"/>
    </location>
</feature>
<keyword evidence="2" id="KW-0802">TPR repeat</keyword>
<keyword evidence="3" id="KW-1133">Transmembrane helix</keyword>
<feature type="transmembrane region" description="Helical" evidence="3">
    <location>
        <begin position="44"/>
        <end position="66"/>
    </location>
</feature>
<sequence>MKSIIDELKNRKVVRTLVSYAVVAFVIMQLVEIVFPIFDFPKWTAQFVIILLALGLPVSVVVSWIFDRTPEGFVKAASQSTRASKTEDDTRPFYAKKRNIFLVAGVVGGLAIGWLVPRGDREAERIAERSIAVLPFDNLSDSKEDEYFSDGITEEIITQLSKVSDLLVISRTSVLQYKGTTKTIRKIGEELGVAAILEGSVRRDGDNLRITGQLIETKSDQHLWADTYDRRMENIFQIQTDVATRIAKALDARISRSEKKSMATVPTQNVEAYTLYLKGKTEYLKYTYEGFEKSIDYYKQALKLDPSYALAYSGMGDSYAQMFIDNQDELYSELSIQSSERALSINQNLAEGYKARALISSYLGHTSEAIEMNKRAIELGYVLAESNLGLSYWFQGDLSESLKHHLRGRQSDPYNLRVVRILALAYQALEDYGEVHNLISSALDKRPDGFELHDILIRQYCVESNWKQARATLERLISLRPDDSHIHLAASNFFLWARDYNLALDHLQKMKRMRSQDKTALAYVLLQKWDRKWANTLLDEVITELLKRIEVNGDIGSSTRRILAGAYSIMDDKESALNWLEEAVDKGWTQYRWIEIDPRFDNIRDDPRYTELIDRMKVIVARERMEAGYTS</sequence>
<dbReference type="InterPro" id="IPR051012">
    <property type="entry name" value="CellSynth/LPSAsmb/PSIAsmb"/>
</dbReference>
<dbReference type="SUPFAM" id="SSF81901">
    <property type="entry name" value="HCP-like"/>
    <property type="match status" value="1"/>
</dbReference>
<evidence type="ECO:0000313" key="4">
    <source>
        <dbReference type="EMBL" id="SVA97626.1"/>
    </source>
</evidence>
<dbReference type="InterPro" id="IPR011990">
    <property type="entry name" value="TPR-like_helical_dom_sf"/>
</dbReference>
<name>A0A382A7V4_9ZZZZ</name>
<evidence type="ECO:0000256" key="3">
    <source>
        <dbReference type="SAM" id="Phobius"/>
    </source>
</evidence>
<dbReference type="SMART" id="SM00028">
    <property type="entry name" value="TPR"/>
    <property type="match status" value="3"/>
</dbReference>
<dbReference type="Gene3D" id="1.25.40.10">
    <property type="entry name" value="Tetratricopeptide repeat domain"/>
    <property type="match status" value="2"/>
</dbReference>
<organism evidence="4">
    <name type="scientific">marine metagenome</name>
    <dbReference type="NCBI Taxonomy" id="408172"/>
    <lineage>
        <taxon>unclassified sequences</taxon>
        <taxon>metagenomes</taxon>
        <taxon>ecological metagenomes</taxon>
    </lineage>
</organism>
<keyword evidence="3" id="KW-0472">Membrane</keyword>
<dbReference type="EMBL" id="UINC01024285">
    <property type="protein sequence ID" value="SVA97626.1"/>
    <property type="molecule type" value="Genomic_DNA"/>
</dbReference>
<protein>
    <submittedName>
        <fullName evidence="4">Uncharacterized protein</fullName>
    </submittedName>
</protein>
<dbReference type="AlphaFoldDB" id="A0A382A7V4"/>
<accession>A0A382A7V4</accession>
<dbReference type="NCBIfam" id="NF047558">
    <property type="entry name" value="TPR_END_plus"/>
    <property type="match status" value="1"/>
</dbReference>
<proteinExistence type="predicted"/>
<dbReference type="Gene3D" id="3.40.50.10070">
    <property type="entry name" value="TolB, N-terminal domain"/>
    <property type="match status" value="1"/>
</dbReference>
<reference evidence="4" key="1">
    <citation type="submission" date="2018-05" db="EMBL/GenBank/DDBJ databases">
        <authorList>
            <person name="Lanie J.A."/>
            <person name="Ng W.-L."/>
            <person name="Kazmierczak K.M."/>
            <person name="Andrzejewski T.M."/>
            <person name="Davidsen T.M."/>
            <person name="Wayne K.J."/>
            <person name="Tettelin H."/>
            <person name="Glass J.I."/>
            <person name="Rusch D."/>
            <person name="Podicherti R."/>
            <person name="Tsui H.-C.T."/>
            <person name="Winkler M.E."/>
        </authorList>
    </citation>
    <scope>NUCLEOTIDE SEQUENCE</scope>
</reference>
<keyword evidence="3" id="KW-0812">Transmembrane</keyword>
<gene>
    <name evidence="4" type="ORF">METZ01_LOCUS150480</name>
</gene>
<dbReference type="Pfam" id="PF13414">
    <property type="entry name" value="TPR_11"/>
    <property type="match status" value="1"/>
</dbReference>
<evidence type="ECO:0000256" key="1">
    <source>
        <dbReference type="ARBA" id="ARBA00022737"/>
    </source>
</evidence>
<dbReference type="PANTHER" id="PTHR45586">
    <property type="entry name" value="TPR REPEAT-CONTAINING PROTEIN PA4667"/>
    <property type="match status" value="1"/>
</dbReference>
<dbReference type="InterPro" id="IPR019734">
    <property type="entry name" value="TPR_rpt"/>
</dbReference>